<dbReference type="Proteomes" id="UP001152888">
    <property type="component" value="Unassembled WGS sequence"/>
</dbReference>
<dbReference type="EMBL" id="CAKOFQ010006767">
    <property type="protein sequence ID" value="CAH1969888.1"/>
    <property type="molecule type" value="Genomic_DNA"/>
</dbReference>
<keyword evidence="3" id="KW-1185">Reference proteome</keyword>
<organism evidence="2 3">
    <name type="scientific">Acanthoscelides obtectus</name>
    <name type="common">Bean weevil</name>
    <name type="synonym">Bruchus obtectus</name>
    <dbReference type="NCBI Taxonomy" id="200917"/>
    <lineage>
        <taxon>Eukaryota</taxon>
        <taxon>Metazoa</taxon>
        <taxon>Ecdysozoa</taxon>
        <taxon>Arthropoda</taxon>
        <taxon>Hexapoda</taxon>
        <taxon>Insecta</taxon>
        <taxon>Pterygota</taxon>
        <taxon>Neoptera</taxon>
        <taxon>Endopterygota</taxon>
        <taxon>Coleoptera</taxon>
        <taxon>Polyphaga</taxon>
        <taxon>Cucujiformia</taxon>
        <taxon>Chrysomeloidea</taxon>
        <taxon>Chrysomelidae</taxon>
        <taxon>Bruchinae</taxon>
        <taxon>Bruchini</taxon>
        <taxon>Acanthoscelides</taxon>
    </lineage>
</organism>
<sequence>MVSEPENEIQVHYGAKPQSQRQVKIESEGSIGEI</sequence>
<gene>
    <name evidence="2" type="ORF">ACAOBT_LOCUS8616</name>
</gene>
<feature type="region of interest" description="Disordered" evidence="1">
    <location>
        <begin position="1"/>
        <end position="34"/>
    </location>
</feature>
<evidence type="ECO:0000256" key="1">
    <source>
        <dbReference type="SAM" id="MobiDB-lite"/>
    </source>
</evidence>
<comment type="caution">
    <text evidence="2">The sequence shown here is derived from an EMBL/GenBank/DDBJ whole genome shotgun (WGS) entry which is preliminary data.</text>
</comment>
<evidence type="ECO:0000313" key="3">
    <source>
        <dbReference type="Proteomes" id="UP001152888"/>
    </source>
</evidence>
<proteinExistence type="predicted"/>
<accession>A0A9P0KCE2</accession>
<protein>
    <submittedName>
        <fullName evidence="2">Uncharacterized protein</fullName>
    </submittedName>
</protein>
<reference evidence="2" key="1">
    <citation type="submission" date="2022-03" db="EMBL/GenBank/DDBJ databases">
        <authorList>
            <person name="Sayadi A."/>
        </authorList>
    </citation>
    <scope>NUCLEOTIDE SEQUENCE</scope>
</reference>
<name>A0A9P0KCE2_ACAOB</name>
<dbReference type="AlphaFoldDB" id="A0A9P0KCE2"/>
<evidence type="ECO:0000313" key="2">
    <source>
        <dbReference type="EMBL" id="CAH1969888.1"/>
    </source>
</evidence>